<keyword evidence="7 10" id="KW-0175">Coiled coil</keyword>
<organism evidence="12 13">
    <name type="scientific">Hibiscus trionum</name>
    <name type="common">Flower of an hour</name>
    <dbReference type="NCBI Taxonomy" id="183268"/>
    <lineage>
        <taxon>Eukaryota</taxon>
        <taxon>Viridiplantae</taxon>
        <taxon>Streptophyta</taxon>
        <taxon>Embryophyta</taxon>
        <taxon>Tracheophyta</taxon>
        <taxon>Spermatophyta</taxon>
        <taxon>Magnoliopsida</taxon>
        <taxon>eudicotyledons</taxon>
        <taxon>Gunneridae</taxon>
        <taxon>Pentapetalae</taxon>
        <taxon>rosids</taxon>
        <taxon>malvids</taxon>
        <taxon>Malvales</taxon>
        <taxon>Malvaceae</taxon>
        <taxon>Malvoideae</taxon>
        <taxon>Hibiscus</taxon>
    </lineage>
</organism>
<keyword evidence="4" id="KW-0812">Transmembrane</keyword>
<sequence>MSKEAMQSDWISTPPADEDEGSSAGFNGESGSRKKVHQFYFVKFWPYKDPELDSKLRWADQQRQQLDREKELVVDDKIMEIMSRRDHISTELDRKKWRHTLLKTGVDWTEMVVGFLQAAIDNLDVNGSSSSNQPGAHRPRFLMSSLRNEIPRAYFWYTQSNNREKLEQILKQVEQIEDRHDEAKAAAAAKGDIWDPLCSKKTMEEQIEVLNKIPDELRPERYEVMAEIKCLEDGLEALKKEDDDLSKNFQALIDRKSDLCDYVLSVRKEEDEANAYYNEYVSLMRNANELAARKDVKALEQISSSQVDKFMRRWNDDQTFRSTYGKALLWSLHYRELSKDGRIRNDDEEPIIENGEIHKEFLHLISNYLTLFMVLDERNKMLR</sequence>
<dbReference type="Proteomes" id="UP001165190">
    <property type="component" value="Unassembled WGS sequence"/>
</dbReference>
<dbReference type="InterPro" id="IPR055282">
    <property type="entry name" value="PPI1-4"/>
</dbReference>
<keyword evidence="8" id="KW-0472">Membrane</keyword>
<evidence type="ECO:0000256" key="4">
    <source>
        <dbReference type="ARBA" id="ARBA00022692"/>
    </source>
</evidence>
<evidence type="ECO:0000256" key="5">
    <source>
        <dbReference type="ARBA" id="ARBA00022824"/>
    </source>
</evidence>
<accession>A0A9W7JBI4</accession>
<evidence type="ECO:0000256" key="11">
    <source>
        <dbReference type="SAM" id="MobiDB-lite"/>
    </source>
</evidence>
<comment type="subcellular location">
    <subcellularLocation>
        <location evidence="1">Cell membrane</location>
        <topology evidence="1">Single-pass membrane protein</topology>
    </subcellularLocation>
    <subcellularLocation>
        <location evidence="2">Endoplasmic reticulum membrane</location>
        <topology evidence="2">Single-pass membrane protein</topology>
    </subcellularLocation>
</comment>
<dbReference type="PANTHER" id="PTHR32219">
    <property type="entry name" value="RNA-BINDING PROTEIN YLMH-RELATED"/>
    <property type="match status" value="1"/>
</dbReference>
<dbReference type="GO" id="GO:0005789">
    <property type="term" value="C:endoplasmic reticulum membrane"/>
    <property type="evidence" value="ECO:0007669"/>
    <property type="project" value="UniProtKB-SubCell"/>
</dbReference>
<comment type="similarity">
    <text evidence="9">Belongs to the plant Proton pump-interactor protein family.</text>
</comment>
<comment type="caution">
    <text evidence="12">The sequence shown here is derived from an EMBL/GenBank/DDBJ whole genome shotgun (WGS) entry which is preliminary data.</text>
</comment>
<gene>
    <name evidence="12" type="ORF">HRI_004832000</name>
</gene>
<protein>
    <submittedName>
        <fullName evidence="12">Proton pump interactor 1</fullName>
    </submittedName>
</protein>
<dbReference type="PANTHER" id="PTHR32219:SF21">
    <property type="entry name" value="PROTON PUMP-INTERACTOR 1-LIKE"/>
    <property type="match status" value="1"/>
</dbReference>
<keyword evidence="5" id="KW-0256">Endoplasmic reticulum</keyword>
<feature type="coiled-coil region" evidence="10">
    <location>
        <begin position="228"/>
        <end position="286"/>
    </location>
</feature>
<evidence type="ECO:0000256" key="8">
    <source>
        <dbReference type="ARBA" id="ARBA00023136"/>
    </source>
</evidence>
<evidence type="ECO:0000256" key="2">
    <source>
        <dbReference type="ARBA" id="ARBA00004389"/>
    </source>
</evidence>
<dbReference type="OrthoDB" id="1096364at2759"/>
<dbReference type="EMBL" id="BSYR01000061">
    <property type="protein sequence ID" value="GMJ11628.1"/>
    <property type="molecule type" value="Genomic_DNA"/>
</dbReference>
<evidence type="ECO:0000256" key="1">
    <source>
        <dbReference type="ARBA" id="ARBA00004162"/>
    </source>
</evidence>
<keyword evidence="3" id="KW-1003">Cell membrane</keyword>
<evidence type="ECO:0000313" key="12">
    <source>
        <dbReference type="EMBL" id="GMJ11628.1"/>
    </source>
</evidence>
<dbReference type="AlphaFoldDB" id="A0A9W7JBI4"/>
<feature type="coiled-coil region" evidence="10">
    <location>
        <begin position="159"/>
        <end position="186"/>
    </location>
</feature>
<evidence type="ECO:0000256" key="3">
    <source>
        <dbReference type="ARBA" id="ARBA00022475"/>
    </source>
</evidence>
<name>A0A9W7JBI4_HIBTR</name>
<evidence type="ECO:0000256" key="6">
    <source>
        <dbReference type="ARBA" id="ARBA00022989"/>
    </source>
</evidence>
<keyword evidence="6" id="KW-1133">Transmembrane helix</keyword>
<dbReference type="GO" id="GO:0005886">
    <property type="term" value="C:plasma membrane"/>
    <property type="evidence" value="ECO:0007669"/>
    <property type="project" value="UniProtKB-SubCell"/>
</dbReference>
<evidence type="ECO:0000256" key="7">
    <source>
        <dbReference type="ARBA" id="ARBA00023054"/>
    </source>
</evidence>
<reference evidence="12" key="1">
    <citation type="submission" date="2023-05" db="EMBL/GenBank/DDBJ databases">
        <title>Genome and transcriptome analyses reveal genes involved in the formation of fine ridges on petal epidermal cells in Hibiscus trionum.</title>
        <authorList>
            <person name="Koshimizu S."/>
            <person name="Masuda S."/>
            <person name="Ishii T."/>
            <person name="Shirasu K."/>
            <person name="Hoshino A."/>
            <person name="Arita M."/>
        </authorList>
    </citation>
    <scope>NUCLEOTIDE SEQUENCE</scope>
    <source>
        <strain evidence="12">Hamamatsu line</strain>
    </source>
</reference>
<keyword evidence="13" id="KW-1185">Reference proteome</keyword>
<proteinExistence type="inferred from homology"/>
<evidence type="ECO:0000256" key="9">
    <source>
        <dbReference type="ARBA" id="ARBA00038080"/>
    </source>
</evidence>
<evidence type="ECO:0000256" key="10">
    <source>
        <dbReference type="SAM" id="Coils"/>
    </source>
</evidence>
<evidence type="ECO:0000313" key="13">
    <source>
        <dbReference type="Proteomes" id="UP001165190"/>
    </source>
</evidence>
<feature type="region of interest" description="Disordered" evidence="11">
    <location>
        <begin position="1"/>
        <end position="31"/>
    </location>
</feature>